<proteinExistence type="predicted"/>
<dbReference type="Gene3D" id="1.25.40.10">
    <property type="entry name" value="Tetratricopeptide repeat domain"/>
    <property type="match status" value="1"/>
</dbReference>
<feature type="region of interest" description="Disordered" evidence="1">
    <location>
        <begin position="1"/>
        <end position="63"/>
    </location>
</feature>
<name>A0A235EHV2_9BURK</name>
<evidence type="ECO:0000256" key="1">
    <source>
        <dbReference type="SAM" id="MobiDB-lite"/>
    </source>
</evidence>
<accession>A0A235EHV2</accession>
<evidence type="ECO:0008006" key="4">
    <source>
        <dbReference type="Google" id="ProtNLM"/>
    </source>
</evidence>
<reference evidence="2 3" key="1">
    <citation type="submission" date="2017-07" db="EMBL/GenBank/DDBJ databases">
        <title>Acidovorax KNDSW TSA 6 genome sequence and assembly.</title>
        <authorList>
            <person name="Mayilraj S."/>
        </authorList>
    </citation>
    <scope>NUCLEOTIDE SEQUENCE [LARGE SCALE GENOMIC DNA]</scope>
    <source>
        <strain evidence="2 3">KNDSW-TSA6</strain>
    </source>
</reference>
<feature type="compositionally biased region" description="Low complexity" evidence="1">
    <location>
        <begin position="38"/>
        <end position="53"/>
    </location>
</feature>
<dbReference type="EMBL" id="NOIG01000011">
    <property type="protein sequence ID" value="OYD48594.1"/>
    <property type="molecule type" value="Genomic_DNA"/>
</dbReference>
<dbReference type="Proteomes" id="UP000215441">
    <property type="component" value="Unassembled WGS sequence"/>
</dbReference>
<comment type="caution">
    <text evidence="2">The sequence shown here is derived from an EMBL/GenBank/DDBJ whole genome shotgun (WGS) entry which is preliminary data.</text>
</comment>
<dbReference type="SUPFAM" id="SSF48452">
    <property type="entry name" value="TPR-like"/>
    <property type="match status" value="1"/>
</dbReference>
<evidence type="ECO:0000313" key="2">
    <source>
        <dbReference type="EMBL" id="OYD48594.1"/>
    </source>
</evidence>
<gene>
    <name evidence="2" type="ORF">CBY09_17295</name>
</gene>
<dbReference type="InterPro" id="IPR011990">
    <property type="entry name" value="TPR-like_helical_dom_sf"/>
</dbReference>
<evidence type="ECO:0000313" key="3">
    <source>
        <dbReference type="Proteomes" id="UP000215441"/>
    </source>
</evidence>
<dbReference type="AlphaFoldDB" id="A0A235EHV2"/>
<protein>
    <recommendedName>
        <fullName evidence="4">Tetratricopeptide repeat protein</fullName>
    </recommendedName>
</protein>
<keyword evidence="3" id="KW-1185">Reference proteome</keyword>
<organism evidence="2 3">
    <name type="scientific">Acidovorax kalamii</name>
    <dbReference type="NCBI Taxonomy" id="2004485"/>
    <lineage>
        <taxon>Bacteria</taxon>
        <taxon>Pseudomonadati</taxon>
        <taxon>Pseudomonadota</taxon>
        <taxon>Betaproteobacteria</taxon>
        <taxon>Burkholderiales</taxon>
        <taxon>Comamonadaceae</taxon>
        <taxon>Acidovorax</taxon>
    </lineage>
</organism>
<feature type="compositionally biased region" description="Low complexity" evidence="1">
    <location>
        <begin position="1"/>
        <end position="20"/>
    </location>
</feature>
<sequence length="198" mass="20715">MAAVPAAAPAQSQTPTQAVAMEPAAPKTVLAASQRSDVATPTAVPVTRTSPTRQARGTNRPNTAAAPVVATAPVLDDTPVELRFARFVAAMKESRTVDAERELAGLKERLPAGSLGLLRAQAWFDLRAGRDAAAAGGYRTILERLPGDEEAAINLASIQSRQQKTEEARATLDAASRLQPDSAALRAALAQFTPAARQ</sequence>
<dbReference type="Pfam" id="PF14559">
    <property type="entry name" value="TPR_19"/>
    <property type="match status" value="1"/>
</dbReference>